<dbReference type="Proteomes" id="UP000006038">
    <property type="component" value="Chromosome 10"/>
</dbReference>
<reference evidence="1" key="2">
    <citation type="submission" date="2013-04" db="UniProtKB">
        <authorList>
            <consortium name="EnsemblPlants"/>
        </authorList>
    </citation>
    <scope>IDENTIFICATION</scope>
</reference>
<protein>
    <submittedName>
        <fullName evidence="1">Uncharacterized protein</fullName>
    </submittedName>
</protein>
<dbReference type="AlphaFoldDB" id="J3N192"/>
<evidence type="ECO:0000313" key="1">
    <source>
        <dbReference type="EnsemblPlants" id="OB10G12900.1"/>
    </source>
</evidence>
<accession>J3N192</accession>
<dbReference type="Gramene" id="OB10G12900.1">
    <property type="protein sequence ID" value="OB10G12900.1"/>
    <property type="gene ID" value="OB10G12900"/>
</dbReference>
<name>J3N192_ORYBR</name>
<sequence length="52" mass="6348">MASVASMYRRRNRWPVNELLKNFVELFTPYCFFLDSSLIVDILIYLYRVRRA</sequence>
<proteinExistence type="predicted"/>
<reference evidence="1" key="1">
    <citation type="journal article" date="2013" name="Nat. Commun.">
        <title>Whole-genome sequencing of Oryza brachyantha reveals mechanisms underlying Oryza genome evolution.</title>
        <authorList>
            <person name="Chen J."/>
            <person name="Huang Q."/>
            <person name="Gao D."/>
            <person name="Wang J."/>
            <person name="Lang Y."/>
            <person name="Liu T."/>
            <person name="Li B."/>
            <person name="Bai Z."/>
            <person name="Luis Goicoechea J."/>
            <person name="Liang C."/>
            <person name="Chen C."/>
            <person name="Zhang W."/>
            <person name="Sun S."/>
            <person name="Liao Y."/>
            <person name="Zhang X."/>
            <person name="Yang L."/>
            <person name="Song C."/>
            <person name="Wang M."/>
            <person name="Shi J."/>
            <person name="Liu G."/>
            <person name="Liu J."/>
            <person name="Zhou H."/>
            <person name="Zhou W."/>
            <person name="Yu Q."/>
            <person name="An N."/>
            <person name="Chen Y."/>
            <person name="Cai Q."/>
            <person name="Wang B."/>
            <person name="Liu B."/>
            <person name="Min J."/>
            <person name="Huang Y."/>
            <person name="Wu H."/>
            <person name="Li Z."/>
            <person name="Zhang Y."/>
            <person name="Yin Y."/>
            <person name="Song W."/>
            <person name="Jiang J."/>
            <person name="Jackson S.A."/>
            <person name="Wing R.A."/>
            <person name="Wang J."/>
            <person name="Chen M."/>
        </authorList>
    </citation>
    <scope>NUCLEOTIDE SEQUENCE [LARGE SCALE GENOMIC DNA]</scope>
    <source>
        <strain evidence="1">cv. IRGC 101232</strain>
    </source>
</reference>
<dbReference type="HOGENOM" id="CLU_3090432_0_0_1"/>
<dbReference type="EnsemblPlants" id="OB10G12900.1">
    <property type="protein sequence ID" value="OB10G12900.1"/>
    <property type="gene ID" value="OB10G12900"/>
</dbReference>
<organism evidence="1">
    <name type="scientific">Oryza brachyantha</name>
    <name type="common">malo sina</name>
    <dbReference type="NCBI Taxonomy" id="4533"/>
    <lineage>
        <taxon>Eukaryota</taxon>
        <taxon>Viridiplantae</taxon>
        <taxon>Streptophyta</taxon>
        <taxon>Embryophyta</taxon>
        <taxon>Tracheophyta</taxon>
        <taxon>Spermatophyta</taxon>
        <taxon>Magnoliopsida</taxon>
        <taxon>Liliopsida</taxon>
        <taxon>Poales</taxon>
        <taxon>Poaceae</taxon>
        <taxon>BOP clade</taxon>
        <taxon>Oryzoideae</taxon>
        <taxon>Oryzeae</taxon>
        <taxon>Oryzinae</taxon>
        <taxon>Oryza</taxon>
    </lineage>
</organism>
<keyword evidence="2" id="KW-1185">Reference proteome</keyword>
<evidence type="ECO:0000313" key="2">
    <source>
        <dbReference type="Proteomes" id="UP000006038"/>
    </source>
</evidence>